<dbReference type="AlphaFoldDB" id="A0A559MI67"/>
<sequence>MRSVITAKVYKALRLTVFFPINRYEISKLMQILFVRELVSHIKANNPPSLLVIINLVNPGLCVSTLATRDEKPLAARIIESIIYKIIGRTTEVGSCTLVLGASAGPTSHGEYMSNRQNQDVKS</sequence>
<evidence type="ECO:0000313" key="1">
    <source>
        <dbReference type="EMBL" id="TVY92653.1"/>
    </source>
</evidence>
<accession>A0A559MI67</accession>
<proteinExistence type="predicted"/>
<keyword evidence="2" id="KW-1185">Reference proteome</keyword>
<name>A0A559MI67_9HELO</name>
<reference evidence="1 2" key="1">
    <citation type="submission" date="2018-05" db="EMBL/GenBank/DDBJ databases">
        <title>Genome sequencing and assembly of the regulated plant pathogen Lachnellula willkommii and related sister species for the development of diagnostic species identification markers.</title>
        <authorList>
            <person name="Giroux E."/>
            <person name="Bilodeau G."/>
        </authorList>
    </citation>
    <scope>NUCLEOTIDE SEQUENCE [LARGE SCALE GENOMIC DNA]</scope>
    <source>
        <strain evidence="1 2">CBS 172.35</strain>
    </source>
</reference>
<evidence type="ECO:0000313" key="2">
    <source>
        <dbReference type="Proteomes" id="UP000315522"/>
    </source>
</evidence>
<gene>
    <name evidence="1" type="ORF">LAWI1_G001451</name>
</gene>
<protein>
    <submittedName>
        <fullName evidence="1">Uncharacterized protein</fullName>
    </submittedName>
</protein>
<dbReference type="Proteomes" id="UP000315522">
    <property type="component" value="Unassembled WGS sequence"/>
</dbReference>
<dbReference type="Gene3D" id="3.40.50.720">
    <property type="entry name" value="NAD(P)-binding Rossmann-like Domain"/>
    <property type="match status" value="1"/>
</dbReference>
<comment type="caution">
    <text evidence="1">The sequence shown here is derived from an EMBL/GenBank/DDBJ whole genome shotgun (WGS) entry which is preliminary data.</text>
</comment>
<dbReference type="EMBL" id="QGML01000272">
    <property type="protein sequence ID" value="TVY92653.1"/>
    <property type="molecule type" value="Genomic_DNA"/>
</dbReference>
<organism evidence="1 2">
    <name type="scientific">Lachnellula willkommii</name>
    <dbReference type="NCBI Taxonomy" id="215461"/>
    <lineage>
        <taxon>Eukaryota</taxon>
        <taxon>Fungi</taxon>
        <taxon>Dikarya</taxon>
        <taxon>Ascomycota</taxon>
        <taxon>Pezizomycotina</taxon>
        <taxon>Leotiomycetes</taxon>
        <taxon>Helotiales</taxon>
        <taxon>Lachnaceae</taxon>
        <taxon>Lachnellula</taxon>
    </lineage>
</organism>